<reference evidence="2" key="1">
    <citation type="submission" date="2016-11" db="EMBL/GenBank/DDBJ databases">
        <authorList>
            <person name="Varghese N."/>
            <person name="Submissions S."/>
        </authorList>
    </citation>
    <scope>NUCLEOTIDE SEQUENCE [LARGE SCALE GENOMIC DNA]</scope>
    <source>
        <strain evidence="2">DSM 26349</strain>
    </source>
</reference>
<organism evidence="1 2">
    <name type="scientific">Aequorivita viscosa</name>
    <dbReference type="NCBI Taxonomy" id="797419"/>
    <lineage>
        <taxon>Bacteria</taxon>
        <taxon>Pseudomonadati</taxon>
        <taxon>Bacteroidota</taxon>
        <taxon>Flavobacteriia</taxon>
        <taxon>Flavobacteriales</taxon>
        <taxon>Flavobacteriaceae</taxon>
        <taxon>Aequorivita</taxon>
    </lineage>
</organism>
<keyword evidence="2" id="KW-1185">Reference proteome</keyword>
<dbReference type="Proteomes" id="UP000184172">
    <property type="component" value="Unassembled WGS sequence"/>
</dbReference>
<dbReference type="RefSeq" id="WP_073221708.1">
    <property type="nucleotide sequence ID" value="NZ_FNNS01000033.1"/>
</dbReference>
<name>A0A1M6NJP9_9FLAO</name>
<dbReference type="EMBL" id="FQYV01000035">
    <property type="protein sequence ID" value="SHJ95903.1"/>
    <property type="molecule type" value="Genomic_DNA"/>
</dbReference>
<protein>
    <submittedName>
        <fullName evidence="1">Uncharacterized protein</fullName>
    </submittedName>
</protein>
<dbReference type="STRING" id="797419.SAMN05216556_1332"/>
<accession>A0A1M6NJP9</accession>
<evidence type="ECO:0000313" key="2">
    <source>
        <dbReference type="Proteomes" id="UP000184172"/>
    </source>
</evidence>
<dbReference type="OrthoDB" id="1188558at2"/>
<proteinExistence type="predicted"/>
<gene>
    <name evidence="1" type="ORF">SAMN04487908_1352</name>
</gene>
<dbReference type="AlphaFoldDB" id="A0A1M6NJP9"/>
<dbReference type="PROSITE" id="PS51257">
    <property type="entry name" value="PROKAR_LIPOPROTEIN"/>
    <property type="match status" value="1"/>
</dbReference>
<sequence length="217" mass="24988">METAKWIVKKKTPFYISFIILVLTFSCKSDNKTDLKKLEELDAQKTTELITQILKDEKDGELSSSCISEKPRAISHPTVPNFDEYVKMNLKITDTVHYKMQSKLYKKFKITAELVPNKNILTETQFIEFRNKTENEGFIFWDLINENCTFGYCSISKPIFNENFDLAYVQIGTICGGKCGSGEERIYELLNGKWIKKERIGGWISARKTVGNTVYSS</sequence>
<evidence type="ECO:0000313" key="1">
    <source>
        <dbReference type="EMBL" id="SHJ95903.1"/>
    </source>
</evidence>